<dbReference type="PANTHER" id="PTHR35936">
    <property type="entry name" value="MEMBRANE-BOUND LYTIC MUREIN TRANSGLYCOSYLASE F"/>
    <property type="match status" value="1"/>
</dbReference>
<evidence type="ECO:0000313" key="2">
    <source>
        <dbReference type="Proteomes" id="UP001200741"/>
    </source>
</evidence>
<dbReference type="EMBL" id="JAJTWU010000010">
    <property type="protein sequence ID" value="MCE4557236.1"/>
    <property type="molecule type" value="Genomic_DNA"/>
</dbReference>
<dbReference type="PANTHER" id="PTHR35936:SF17">
    <property type="entry name" value="ARGININE-BINDING EXTRACELLULAR PROTEIN ARTP"/>
    <property type="match status" value="1"/>
</dbReference>
<protein>
    <submittedName>
        <fullName evidence="1">Transporter substrate-binding domain-containing protein</fullName>
    </submittedName>
</protein>
<gene>
    <name evidence="1" type="ORF">LXT13_22845</name>
</gene>
<evidence type="ECO:0000313" key="1">
    <source>
        <dbReference type="EMBL" id="MCE4557236.1"/>
    </source>
</evidence>
<dbReference type="Gene3D" id="3.40.190.10">
    <property type="entry name" value="Periplasmic binding protein-like II"/>
    <property type="match status" value="2"/>
</dbReference>
<organism evidence="1 2">
    <name type="scientific">Pelomonas cellulosilytica</name>
    <dbReference type="NCBI Taxonomy" id="2906762"/>
    <lineage>
        <taxon>Bacteria</taxon>
        <taxon>Pseudomonadati</taxon>
        <taxon>Pseudomonadota</taxon>
        <taxon>Betaproteobacteria</taxon>
        <taxon>Burkholderiales</taxon>
        <taxon>Sphaerotilaceae</taxon>
        <taxon>Roseateles</taxon>
    </lineage>
</organism>
<name>A0ABS8Y2C4_9BURK</name>
<accession>A0ABS8Y2C4</accession>
<comment type="caution">
    <text evidence="1">The sequence shown here is derived from an EMBL/GenBank/DDBJ whole genome shotgun (WGS) entry which is preliminary data.</text>
</comment>
<keyword evidence="2" id="KW-1185">Reference proteome</keyword>
<dbReference type="Proteomes" id="UP001200741">
    <property type="component" value="Unassembled WGS sequence"/>
</dbReference>
<dbReference type="SUPFAM" id="SSF53850">
    <property type="entry name" value="Periplasmic binding protein-like II"/>
    <property type="match status" value="1"/>
</dbReference>
<reference evidence="1 2" key="1">
    <citation type="submission" date="2021-12" db="EMBL/GenBank/DDBJ databases">
        <title>Genome seq of P8.</title>
        <authorList>
            <person name="Seo T."/>
        </authorList>
    </citation>
    <scope>NUCLEOTIDE SEQUENCE [LARGE SCALE GENOMIC DNA]</scope>
    <source>
        <strain evidence="1 2">P8</strain>
    </source>
</reference>
<proteinExistence type="predicted"/>
<sequence>MLALGLWAAGVTLAAPMCPEPLRIGFADHATPPGLLGQGPEFADPPGWEVLAVRDAARRLGCEPELQRLPSRRLLASLAQGSVDFALLYGVTPERLAALRFPLDAHGQPDVAWAPFFGRLALFGRAGTLPEPGWDGHRLSPHWRVGVIAGSVHEAVARERGWQVEALPAASASVAMLQAGRFDLLLAPRESLPAEERVELVEWSPLVGRQPYFMPASPAMAKRHPAWTRAFWNEFCEAVRRRRPDVRPTECGVVPPAVIR</sequence>